<feature type="transmembrane region" description="Helical" evidence="9">
    <location>
        <begin position="88"/>
        <end position="121"/>
    </location>
</feature>
<dbReference type="GO" id="GO:0022857">
    <property type="term" value="F:transmembrane transporter activity"/>
    <property type="evidence" value="ECO:0007669"/>
    <property type="project" value="InterPro"/>
</dbReference>
<evidence type="ECO:0000256" key="4">
    <source>
        <dbReference type="ARBA" id="ARBA00022475"/>
    </source>
</evidence>
<reference evidence="11" key="1">
    <citation type="submission" date="2018-05" db="EMBL/GenBank/DDBJ databases">
        <title>Ignatzschineria dubaiensis sp. nov., isolated from necrotic foot tissues of dromedaries (Camelus dromedarius) and associated maggots in Dubai, United Arab Emirates.</title>
        <authorList>
            <person name="Tsang C.C."/>
            <person name="Tang J.Y.M."/>
            <person name="Fong J.Y.H."/>
            <person name="Kinne J."/>
            <person name="Lee H.H."/>
            <person name="Joseph M."/>
            <person name="Jose S."/>
            <person name="Schuster R.K."/>
            <person name="Tang Y."/>
            <person name="Sivakumar S."/>
            <person name="Chen J.H.K."/>
            <person name="Teng J.L.L."/>
            <person name="Lau S.K.P."/>
            <person name="Wernery U."/>
            <person name="Woo P.C.Y."/>
        </authorList>
    </citation>
    <scope>NUCLEOTIDE SEQUENCE [LARGE SCALE GENOMIC DNA]</scope>
    <source>
        <strain evidence="11">KCTC 22644</strain>
    </source>
</reference>
<dbReference type="AlphaFoldDB" id="A0A2U2AEB4"/>
<organism evidence="10 11">
    <name type="scientific">Ignatzschineria ureiclastica</name>
    <dbReference type="NCBI Taxonomy" id="472582"/>
    <lineage>
        <taxon>Bacteria</taxon>
        <taxon>Pseudomonadati</taxon>
        <taxon>Pseudomonadota</taxon>
        <taxon>Gammaproteobacteria</taxon>
        <taxon>Cardiobacteriales</taxon>
        <taxon>Ignatzschineriaceae</taxon>
        <taxon>Ignatzschineria</taxon>
    </lineage>
</organism>
<feature type="transmembrane region" description="Helical" evidence="9">
    <location>
        <begin position="6"/>
        <end position="27"/>
    </location>
</feature>
<evidence type="ECO:0000256" key="7">
    <source>
        <dbReference type="ARBA" id="ARBA00023004"/>
    </source>
</evidence>
<evidence type="ECO:0000256" key="1">
    <source>
        <dbReference type="ARBA" id="ARBA00004651"/>
    </source>
</evidence>
<keyword evidence="4" id="KW-1003">Cell membrane</keyword>
<dbReference type="Gene3D" id="1.10.3470.10">
    <property type="entry name" value="ABC transporter involved in vitamin B12 uptake, BtuC"/>
    <property type="match status" value="1"/>
</dbReference>
<accession>A0A2U2AEB4</accession>
<dbReference type="CDD" id="cd06550">
    <property type="entry name" value="TM_ABC_iron-siderophores_like"/>
    <property type="match status" value="1"/>
</dbReference>
<keyword evidence="6 9" id="KW-1133">Transmembrane helix</keyword>
<keyword evidence="7" id="KW-0408">Iron</keyword>
<evidence type="ECO:0000313" key="11">
    <source>
        <dbReference type="Proteomes" id="UP000245020"/>
    </source>
</evidence>
<dbReference type="Proteomes" id="UP000245020">
    <property type="component" value="Unassembled WGS sequence"/>
</dbReference>
<keyword evidence="3" id="KW-0813">Transport</keyword>
<dbReference type="OrthoDB" id="9811975at2"/>
<comment type="caution">
    <text evidence="10">The sequence shown here is derived from an EMBL/GenBank/DDBJ whole genome shotgun (WGS) entry which is preliminary data.</text>
</comment>
<protein>
    <submittedName>
        <fullName evidence="10">Iron ABC transporter permease</fullName>
    </submittedName>
</protein>
<proteinExistence type="inferred from homology"/>
<evidence type="ECO:0000256" key="5">
    <source>
        <dbReference type="ARBA" id="ARBA00022692"/>
    </source>
</evidence>
<evidence type="ECO:0000313" key="10">
    <source>
        <dbReference type="EMBL" id="PWD81006.1"/>
    </source>
</evidence>
<feature type="transmembrane region" description="Helical" evidence="9">
    <location>
        <begin position="133"/>
        <end position="153"/>
    </location>
</feature>
<dbReference type="PANTHER" id="PTHR30472">
    <property type="entry name" value="FERRIC ENTEROBACTIN TRANSPORT SYSTEM PERMEASE PROTEIN"/>
    <property type="match status" value="1"/>
</dbReference>
<keyword evidence="5 9" id="KW-0812">Transmembrane</keyword>
<evidence type="ECO:0000256" key="6">
    <source>
        <dbReference type="ARBA" id="ARBA00022989"/>
    </source>
</evidence>
<dbReference type="InterPro" id="IPR000522">
    <property type="entry name" value="ABC_transptr_permease_BtuC"/>
</dbReference>
<feature type="transmembrane region" description="Helical" evidence="9">
    <location>
        <begin position="264"/>
        <end position="285"/>
    </location>
</feature>
<keyword evidence="8 9" id="KW-0472">Membrane</keyword>
<dbReference type="InterPro" id="IPR037294">
    <property type="entry name" value="ABC_BtuC-like"/>
</dbReference>
<sequence>MRIHFWVLILIVLSVISLFVGVINISVNDLFHLTDAQKQTILISRLPRLIAILIAGASLSISGLIMQKLSQNPFVSPTTAGTMESARLGILVAILFVPGASPLLKMALAFIFALGGTYIFVQILNRIRYKDAIFIPLIGLMFGGIIGSISTFIAYKYDLIQNLASWLIGDFSMVMAGRYELIYIAVPLMVIAYLYAHQFSIAGMGQDFAKNLGLKYQQVVNIGLAIVAMVSASVILTVGMIPFLGLIVPNIVSLYRGDNIRTTLPFTAILGAIIVLVCDIAGRLIIYPYEIPISVMIGIVGSIAFIWLLFKKVGSA</sequence>
<evidence type="ECO:0000256" key="2">
    <source>
        <dbReference type="ARBA" id="ARBA00007935"/>
    </source>
</evidence>
<dbReference type="EMBL" id="QEWQ01000004">
    <property type="protein sequence ID" value="PWD81006.1"/>
    <property type="molecule type" value="Genomic_DNA"/>
</dbReference>
<feature type="transmembrane region" description="Helical" evidence="9">
    <location>
        <begin position="181"/>
        <end position="202"/>
    </location>
</feature>
<dbReference type="SUPFAM" id="SSF81345">
    <property type="entry name" value="ABC transporter involved in vitamin B12 uptake, BtuC"/>
    <property type="match status" value="1"/>
</dbReference>
<dbReference type="GO" id="GO:0033214">
    <property type="term" value="P:siderophore-iron import into cell"/>
    <property type="evidence" value="ECO:0007669"/>
    <property type="project" value="TreeGrafter"/>
</dbReference>
<evidence type="ECO:0000256" key="8">
    <source>
        <dbReference type="ARBA" id="ARBA00023136"/>
    </source>
</evidence>
<evidence type="ECO:0000256" key="9">
    <source>
        <dbReference type="SAM" id="Phobius"/>
    </source>
</evidence>
<comment type="subcellular location">
    <subcellularLocation>
        <location evidence="1">Cell membrane</location>
        <topology evidence="1">Multi-pass membrane protein</topology>
    </subcellularLocation>
</comment>
<dbReference type="RefSeq" id="WP_109189653.1">
    <property type="nucleotide sequence ID" value="NZ_BMYA01000002.1"/>
</dbReference>
<dbReference type="GO" id="GO:0005886">
    <property type="term" value="C:plasma membrane"/>
    <property type="evidence" value="ECO:0007669"/>
    <property type="project" value="UniProtKB-SubCell"/>
</dbReference>
<evidence type="ECO:0000256" key="3">
    <source>
        <dbReference type="ARBA" id="ARBA00022448"/>
    </source>
</evidence>
<name>A0A2U2AEB4_9GAMM</name>
<comment type="similarity">
    <text evidence="2">Belongs to the binding-protein-dependent transport system permease family. FecCD subfamily.</text>
</comment>
<gene>
    <name evidence="10" type="ORF">DC083_07870</name>
</gene>
<keyword evidence="11" id="KW-1185">Reference proteome</keyword>
<dbReference type="PANTHER" id="PTHR30472:SF27">
    <property type="entry name" value="PETROBACTIN IMPORT SYSTEM PERMEASE PROTEIN YCLN"/>
    <property type="match status" value="1"/>
</dbReference>
<feature type="transmembrane region" description="Helical" evidence="9">
    <location>
        <begin position="222"/>
        <end position="252"/>
    </location>
</feature>
<dbReference type="FunFam" id="1.10.3470.10:FF:000004">
    <property type="entry name" value="Iron compound ABC transporter, permease"/>
    <property type="match status" value="1"/>
</dbReference>
<dbReference type="Pfam" id="PF01032">
    <property type="entry name" value="FecCD"/>
    <property type="match status" value="1"/>
</dbReference>
<feature type="transmembrane region" description="Helical" evidence="9">
    <location>
        <begin position="48"/>
        <end position="68"/>
    </location>
</feature>
<feature type="transmembrane region" description="Helical" evidence="9">
    <location>
        <begin position="291"/>
        <end position="310"/>
    </location>
</feature>